<reference evidence="2 3" key="1">
    <citation type="journal article" date="2013" name="BMC Genomics">
        <title>Reconstruction of the lipid metabolism for the microalga Monoraphidium neglectum from its genome sequence reveals characteristics suitable for biofuel production.</title>
        <authorList>
            <person name="Bogen C."/>
            <person name="Al-Dilaimi A."/>
            <person name="Albersmeier A."/>
            <person name="Wichmann J."/>
            <person name="Grundmann M."/>
            <person name="Rupp O."/>
            <person name="Lauersen K.J."/>
            <person name="Blifernez-Klassen O."/>
            <person name="Kalinowski J."/>
            <person name="Goesmann A."/>
            <person name="Mussgnug J.H."/>
            <person name="Kruse O."/>
        </authorList>
    </citation>
    <scope>NUCLEOTIDE SEQUENCE [LARGE SCALE GENOMIC DNA]</scope>
    <source>
        <strain evidence="2 3">SAG 48.87</strain>
    </source>
</reference>
<feature type="compositionally biased region" description="Low complexity" evidence="1">
    <location>
        <begin position="96"/>
        <end position="110"/>
    </location>
</feature>
<dbReference type="Proteomes" id="UP000054498">
    <property type="component" value="Unassembled WGS sequence"/>
</dbReference>
<sequence length="188" mass="21115">MKYRRREDNYVFWQDKFLRCSLEIPAAEKRWTIFSSVWFLVKEAKFNSVPASLRYIWFIAWRAVMQRVYEAHKAVVLWQSKVDAALAAKAVRDRSSSSGSASGSPISGSEASGGGEAGDSSGSGTALAVVELEQGPGFSRAMALRRLHWRNSLLGEILYAINIAKTGRVHMLPPVKRPLQRPTFFFLF</sequence>
<dbReference type="OrthoDB" id="521683at2759"/>
<dbReference type="RefSeq" id="XP_013897031.1">
    <property type="nucleotide sequence ID" value="XM_014041577.1"/>
</dbReference>
<dbReference type="EMBL" id="KK102344">
    <property type="protein sequence ID" value="KIY98011.1"/>
    <property type="molecule type" value="Genomic_DNA"/>
</dbReference>
<protein>
    <submittedName>
        <fullName evidence="2">Uncharacterized protein</fullName>
    </submittedName>
</protein>
<dbReference type="KEGG" id="mng:MNEG_9954"/>
<evidence type="ECO:0000313" key="3">
    <source>
        <dbReference type="Proteomes" id="UP000054498"/>
    </source>
</evidence>
<gene>
    <name evidence="2" type="ORF">MNEG_9954</name>
</gene>
<dbReference type="GeneID" id="25742829"/>
<name>A0A0D2MAS2_9CHLO</name>
<keyword evidence="3" id="KW-1185">Reference proteome</keyword>
<dbReference type="AlphaFoldDB" id="A0A0D2MAS2"/>
<organism evidence="2 3">
    <name type="scientific">Monoraphidium neglectum</name>
    <dbReference type="NCBI Taxonomy" id="145388"/>
    <lineage>
        <taxon>Eukaryota</taxon>
        <taxon>Viridiplantae</taxon>
        <taxon>Chlorophyta</taxon>
        <taxon>core chlorophytes</taxon>
        <taxon>Chlorophyceae</taxon>
        <taxon>CS clade</taxon>
        <taxon>Sphaeropleales</taxon>
        <taxon>Selenastraceae</taxon>
        <taxon>Monoraphidium</taxon>
    </lineage>
</organism>
<accession>A0A0D2MAS2</accession>
<feature type="region of interest" description="Disordered" evidence="1">
    <location>
        <begin position="95"/>
        <end position="122"/>
    </location>
</feature>
<evidence type="ECO:0000313" key="2">
    <source>
        <dbReference type="EMBL" id="KIY98011.1"/>
    </source>
</evidence>
<evidence type="ECO:0000256" key="1">
    <source>
        <dbReference type="SAM" id="MobiDB-lite"/>
    </source>
</evidence>
<proteinExistence type="predicted"/>